<dbReference type="NCBIfam" id="TIGR00026">
    <property type="entry name" value="hi_GC_TIGR00026"/>
    <property type="match status" value="1"/>
</dbReference>
<evidence type="ECO:0000313" key="3">
    <source>
        <dbReference type="EMBL" id="BBY51302.1"/>
    </source>
</evidence>
<dbReference type="KEGG" id="marz:MARA_47700"/>
<dbReference type="SUPFAM" id="SSF50475">
    <property type="entry name" value="FMN-binding split barrel"/>
    <property type="match status" value="1"/>
</dbReference>
<evidence type="ECO:0000256" key="2">
    <source>
        <dbReference type="ARBA" id="ARBA00049106"/>
    </source>
</evidence>
<dbReference type="InterPro" id="IPR004378">
    <property type="entry name" value="F420H2_quin_Rdtase"/>
</dbReference>
<name>A0A7I7S341_9MYCO</name>
<comment type="similarity">
    <text evidence="1">Belongs to the F420H(2)-dependent quinone reductase family.</text>
</comment>
<protein>
    <submittedName>
        <fullName evidence="3">Deazaflavin-dependent nitroreductase</fullName>
    </submittedName>
</protein>
<evidence type="ECO:0000313" key="4">
    <source>
        <dbReference type="Proteomes" id="UP000467428"/>
    </source>
</evidence>
<evidence type="ECO:0000256" key="1">
    <source>
        <dbReference type="ARBA" id="ARBA00008710"/>
    </source>
</evidence>
<gene>
    <name evidence="3" type="primary">ddn</name>
    <name evidence="3" type="ORF">MARA_47700</name>
</gene>
<dbReference type="GO" id="GO:0005886">
    <property type="term" value="C:plasma membrane"/>
    <property type="evidence" value="ECO:0007669"/>
    <property type="project" value="TreeGrafter"/>
</dbReference>
<reference evidence="3 4" key="1">
    <citation type="journal article" date="2019" name="Emerg. Microbes Infect.">
        <title>Comprehensive subspecies identification of 175 nontuberculous mycobacteria species based on 7547 genomic profiles.</title>
        <authorList>
            <person name="Matsumoto Y."/>
            <person name="Kinjo T."/>
            <person name="Motooka D."/>
            <person name="Nabeya D."/>
            <person name="Jung N."/>
            <person name="Uechi K."/>
            <person name="Horii T."/>
            <person name="Iida T."/>
            <person name="Fujita J."/>
            <person name="Nakamura S."/>
        </authorList>
    </citation>
    <scope>NUCLEOTIDE SEQUENCE [LARGE SCALE GENOMIC DNA]</scope>
    <source>
        <strain evidence="3 4">JCM 18538</strain>
    </source>
</reference>
<dbReference type="Pfam" id="PF04075">
    <property type="entry name" value="F420H2_quin_red"/>
    <property type="match status" value="1"/>
</dbReference>
<keyword evidence="4" id="KW-1185">Reference proteome</keyword>
<comment type="catalytic activity">
    <reaction evidence="2">
        <text>oxidized coenzyme F420-(gamma-L-Glu)(n) + a quinol + H(+) = reduced coenzyme F420-(gamma-L-Glu)(n) + a quinone</text>
        <dbReference type="Rhea" id="RHEA:39663"/>
        <dbReference type="Rhea" id="RHEA-COMP:12939"/>
        <dbReference type="Rhea" id="RHEA-COMP:14378"/>
        <dbReference type="ChEBI" id="CHEBI:15378"/>
        <dbReference type="ChEBI" id="CHEBI:24646"/>
        <dbReference type="ChEBI" id="CHEBI:132124"/>
        <dbReference type="ChEBI" id="CHEBI:133980"/>
        <dbReference type="ChEBI" id="CHEBI:139511"/>
    </reaction>
</comment>
<dbReference type="AlphaFoldDB" id="A0A7I7S341"/>
<accession>A0A7I7S341</accession>
<dbReference type="PANTHER" id="PTHR39428:SF3">
    <property type="entry name" value="DEAZAFLAVIN-DEPENDENT NITROREDUCTASE"/>
    <property type="match status" value="1"/>
</dbReference>
<dbReference type="Proteomes" id="UP000467428">
    <property type="component" value="Chromosome"/>
</dbReference>
<organism evidence="3 4">
    <name type="scientific">Mycolicibacterium arabiense</name>
    <dbReference type="NCBI Taxonomy" id="1286181"/>
    <lineage>
        <taxon>Bacteria</taxon>
        <taxon>Bacillati</taxon>
        <taxon>Actinomycetota</taxon>
        <taxon>Actinomycetes</taxon>
        <taxon>Mycobacteriales</taxon>
        <taxon>Mycobacteriaceae</taxon>
        <taxon>Mycolicibacterium</taxon>
    </lineage>
</organism>
<sequence length="153" mass="17282">MGMTDVSHRIRNSGLLAWSMKNFAKAHVWAYQHTGGLVGSRLLWLPSALITTTGRRSGRPRVTATLCLRDGERVVLPASFGGRDHDPAWYLNIESDPRVHVQYGSNKMAMVARDATAAERNEYWPRLTRMYPPYRGYREAADRVIPLVICEPA</sequence>
<dbReference type="PANTHER" id="PTHR39428">
    <property type="entry name" value="F420H(2)-DEPENDENT QUINONE REDUCTASE RV1261C"/>
    <property type="match status" value="1"/>
</dbReference>
<dbReference type="Gene3D" id="2.30.110.10">
    <property type="entry name" value="Electron Transport, Fmn-binding Protein, Chain A"/>
    <property type="match status" value="1"/>
</dbReference>
<dbReference type="InterPro" id="IPR012349">
    <property type="entry name" value="Split_barrel_FMN-bd"/>
</dbReference>
<dbReference type="GO" id="GO:0016491">
    <property type="term" value="F:oxidoreductase activity"/>
    <property type="evidence" value="ECO:0007669"/>
    <property type="project" value="InterPro"/>
</dbReference>
<geneLocation type="plasmid" evidence="4">
    <name>pjcm18538 dna</name>
</geneLocation>
<dbReference type="EMBL" id="AP022593">
    <property type="protein sequence ID" value="BBY51302.1"/>
    <property type="molecule type" value="Genomic_DNA"/>
</dbReference>
<proteinExistence type="inferred from homology"/>
<dbReference type="GO" id="GO:0070967">
    <property type="term" value="F:coenzyme F420 binding"/>
    <property type="evidence" value="ECO:0007669"/>
    <property type="project" value="TreeGrafter"/>
</dbReference>